<evidence type="ECO:0000313" key="15">
    <source>
        <dbReference type="Proteomes" id="UP001461498"/>
    </source>
</evidence>
<evidence type="ECO:0000256" key="6">
    <source>
        <dbReference type="ARBA" id="ARBA00022833"/>
    </source>
</evidence>
<keyword evidence="15" id="KW-1185">Reference proteome</keyword>
<feature type="domain" description="RING-type" evidence="13">
    <location>
        <begin position="62"/>
        <end position="107"/>
    </location>
</feature>
<dbReference type="Proteomes" id="UP001461498">
    <property type="component" value="Unassembled WGS sequence"/>
</dbReference>
<keyword evidence="6" id="KW-0862">Zinc</keyword>
<evidence type="ECO:0000313" key="14">
    <source>
        <dbReference type="EMBL" id="KAK9497956.1"/>
    </source>
</evidence>
<dbReference type="GO" id="GO:0061630">
    <property type="term" value="F:ubiquitin protein ligase activity"/>
    <property type="evidence" value="ECO:0007669"/>
    <property type="project" value="InterPro"/>
</dbReference>
<dbReference type="InterPro" id="IPR038896">
    <property type="entry name" value="RNF170"/>
</dbReference>
<dbReference type="Gene3D" id="3.30.40.10">
    <property type="entry name" value="Zinc/RING finger domain, C3HC4 (zinc finger)"/>
    <property type="match status" value="1"/>
</dbReference>
<dbReference type="Pfam" id="PF06803">
    <property type="entry name" value="DUF1232"/>
    <property type="match status" value="1"/>
</dbReference>
<evidence type="ECO:0000259" key="13">
    <source>
        <dbReference type="PROSITE" id="PS50089"/>
    </source>
</evidence>
<evidence type="ECO:0000256" key="2">
    <source>
        <dbReference type="ARBA" id="ARBA00014068"/>
    </source>
</evidence>
<protein>
    <recommendedName>
        <fullName evidence="2">E3 ubiquitin-protein ligase RNF170</fullName>
    </recommendedName>
    <alternativeName>
        <fullName evidence="10">RING finger protein 170</fullName>
    </alternativeName>
    <alternativeName>
        <fullName evidence="9">RING-type E3 ubiquitin transferase RNF170</fullName>
    </alternativeName>
</protein>
<evidence type="ECO:0000256" key="5">
    <source>
        <dbReference type="ARBA" id="ARBA00022771"/>
    </source>
</evidence>
<dbReference type="InterPro" id="IPR001841">
    <property type="entry name" value="Znf_RING"/>
</dbReference>
<keyword evidence="3 12" id="KW-0812">Transmembrane</keyword>
<dbReference type="PANTHER" id="PTHR22894:SF5">
    <property type="entry name" value="RING-TYPE DOMAIN-CONTAINING PROTEIN"/>
    <property type="match status" value="1"/>
</dbReference>
<dbReference type="GO" id="GO:0008270">
    <property type="term" value="F:zinc ion binding"/>
    <property type="evidence" value="ECO:0007669"/>
    <property type="project" value="UniProtKB-KW"/>
</dbReference>
<proteinExistence type="predicted"/>
<accession>A0AAW1CHR3</accession>
<dbReference type="InterPro" id="IPR010652">
    <property type="entry name" value="DUF1232"/>
</dbReference>
<reference evidence="14 15" key="1">
    <citation type="submission" date="2022-12" db="EMBL/GenBank/DDBJ databases">
        <title>Chromosome-level genome assembly of true bugs.</title>
        <authorList>
            <person name="Ma L."/>
            <person name="Li H."/>
        </authorList>
    </citation>
    <scope>NUCLEOTIDE SEQUENCE [LARGE SCALE GENOMIC DNA]</scope>
    <source>
        <strain evidence="14">Lab_2022b</strain>
    </source>
</reference>
<evidence type="ECO:0000256" key="12">
    <source>
        <dbReference type="SAM" id="Phobius"/>
    </source>
</evidence>
<keyword evidence="8 12" id="KW-0472">Membrane</keyword>
<evidence type="ECO:0000256" key="1">
    <source>
        <dbReference type="ARBA" id="ARBA00004127"/>
    </source>
</evidence>
<comment type="subcellular location">
    <subcellularLocation>
        <location evidence="1">Endomembrane system</location>
        <topology evidence="1">Multi-pass membrane protein</topology>
    </subcellularLocation>
</comment>
<sequence>MPVIEGIDDEVIVTGLVFIATLIYCLVIIYRRFFRYTRYTGPIQNLENRQPPSNEEDSPEHCSICWNFMSFALETDCNHSFCGSCLMTLYHYNLDSPLSFITCPLCRSEVSLLFTMFSETELMLQPDSESGANRDRIVLFARTYNSMQTWSLNSLFARLREVPVLFRHYLDDVYNGRIFVDGFVHAIRFYFMLSLSIVYLWLPHDLIPETIFGALGFIDDILFFVLVIVYLAFIYRRFIMIYE</sequence>
<keyword evidence="7 12" id="KW-1133">Transmembrane helix</keyword>
<dbReference type="SUPFAM" id="SSF57850">
    <property type="entry name" value="RING/U-box"/>
    <property type="match status" value="1"/>
</dbReference>
<name>A0AAW1CHR3_9HEMI</name>
<evidence type="ECO:0000256" key="3">
    <source>
        <dbReference type="ARBA" id="ARBA00022692"/>
    </source>
</evidence>
<evidence type="ECO:0000256" key="4">
    <source>
        <dbReference type="ARBA" id="ARBA00022723"/>
    </source>
</evidence>
<dbReference type="GO" id="GO:0012505">
    <property type="term" value="C:endomembrane system"/>
    <property type="evidence" value="ECO:0007669"/>
    <property type="project" value="UniProtKB-SubCell"/>
</dbReference>
<evidence type="ECO:0000256" key="11">
    <source>
        <dbReference type="PROSITE-ProRule" id="PRU00175"/>
    </source>
</evidence>
<evidence type="ECO:0000256" key="9">
    <source>
        <dbReference type="ARBA" id="ARBA00030110"/>
    </source>
</evidence>
<keyword evidence="4" id="KW-0479">Metal-binding</keyword>
<feature type="transmembrane region" description="Helical" evidence="12">
    <location>
        <begin position="183"/>
        <end position="202"/>
    </location>
</feature>
<feature type="transmembrane region" description="Helical" evidence="12">
    <location>
        <begin position="12"/>
        <end position="30"/>
    </location>
</feature>
<dbReference type="EMBL" id="JAPXFL010000013">
    <property type="protein sequence ID" value="KAK9497956.1"/>
    <property type="molecule type" value="Genomic_DNA"/>
</dbReference>
<organism evidence="14 15">
    <name type="scientific">Rhynocoris fuscipes</name>
    <dbReference type="NCBI Taxonomy" id="488301"/>
    <lineage>
        <taxon>Eukaryota</taxon>
        <taxon>Metazoa</taxon>
        <taxon>Ecdysozoa</taxon>
        <taxon>Arthropoda</taxon>
        <taxon>Hexapoda</taxon>
        <taxon>Insecta</taxon>
        <taxon>Pterygota</taxon>
        <taxon>Neoptera</taxon>
        <taxon>Paraneoptera</taxon>
        <taxon>Hemiptera</taxon>
        <taxon>Heteroptera</taxon>
        <taxon>Panheteroptera</taxon>
        <taxon>Cimicomorpha</taxon>
        <taxon>Reduviidae</taxon>
        <taxon>Harpactorinae</taxon>
        <taxon>Harpactorini</taxon>
        <taxon>Rhynocoris</taxon>
    </lineage>
</organism>
<evidence type="ECO:0000256" key="8">
    <source>
        <dbReference type="ARBA" id="ARBA00023136"/>
    </source>
</evidence>
<dbReference type="InterPro" id="IPR018957">
    <property type="entry name" value="Znf_C3HC4_RING-type"/>
</dbReference>
<dbReference type="AlphaFoldDB" id="A0AAW1CHR3"/>
<feature type="transmembrane region" description="Helical" evidence="12">
    <location>
        <begin position="214"/>
        <end position="235"/>
    </location>
</feature>
<dbReference type="InterPro" id="IPR017907">
    <property type="entry name" value="Znf_RING_CS"/>
</dbReference>
<dbReference type="InterPro" id="IPR013083">
    <property type="entry name" value="Znf_RING/FYVE/PHD"/>
</dbReference>
<evidence type="ECO:0000256" key="7">
    <source>
        <dbReference type="ARBA" id="ARBA00022989"/>
    </source>
</evidence>
<dbReference type="Pfam" id="PF00097">
    <property type="entry name" value="zf-C3HC4"/>
    <property type="match status" value="1"/>
</dbReference>
<dbReference type="PANTHER" id="PTHR22894">
    <property type="entry name" value="RING-TYPE DOMAIN-CONTAINING PROTEIN"/>
    <property type="match status" value="1"/>
</dbReference>
<gene>
    <name evidence="14" type="ORF">O3M35_003851</name>
</gene>
<comment type="caution">
    <text evidence="14">The sequence shown here is derived from an EMBL/GenBank/DDBJ whole genome shotgun (WGS) entry which is preliminary data.</text>
</comment>
<evidence type="ECO:0000256" key="10">
    <source>
        <dbReference type="ARBA" id="ARBA00031107"/>
    </source>
</evidence>
<keyword evidence="5 11" id="KW-0863">Zinc-finger</keyword>
<dbReference type="PROSITE" id="PS00518">
    <property type="entry name" value="ZF_RING_1"/>
    <property type="match status" value="1"/>
</dbReference>
<dbReference type="PROSITE" id="PS50089">
    <property type="entry name" value="ZF_RING_2"/>
    <property type="match status" value="1"/>
</dbReference>
<dbReference type="SMART" id="SM00184">
    <property type="entry name" value="RING"/>
    <property type="match status" value="1"/>
</dbReference>